<gene>
    <name evidence="9" type="ORF">CSSPJE1EN2_LOCUS25117</name>
</gene>
<evidence type="ECO:0000256" key="3">
    <source>
        <dbReference type="ARBA" id="ARBA00022679"/>
    </source>
</evidence>
<dbReference type="Pfam" id="PF23270">
    <property type="entry name" value="HAD_RAM2_N"/>
    <property type="match status" value="1"/>
</dbReference>
<keyword evidence="3" id="KW-0808">Transferase</keyword>
<dbReference type="InterPro" id="IPR056462">
    <property type="entry name" value="HAD_RAM2/GPAT1-8"/>
</dbReference>
<evidence type="ECO:0000256" key="7">
    <source>
        <dbReference type="SAM" id="Phobius"/>
    </source>
</evidence>
<keyword evidence="10" id="KW-1185">Reference proteome</keyword>
<evidence type="ECO:0000256" key="2">
    <source>
        <dbReference type="ARBA" id="ARBA00007937"/>
    </source>
</evidence>
<dbReference type="PANTHER" id="PTHR15486:SF96">
    <property type="entry name" value="LIPID DROPLET-REGULATING VLDL ASSEMBLY FACTOR AUP1"/>
    <property type="match status" value="1"/>
</dbReference>
<feature type="transmembrane region" description="Helical" evidence="7">
    <location>
        <begin position="253"/>
        <end position="278"/>
    </location>
</feature>
<proteinExistence type="inferred from homology"/>
<evidence type="ECO:0000256" key="6">
    <source>
        <dbReference type="ARBA" id="ARBA00023136"/>
    </source>
</evidence>
<evidence type="ECO:0000313" key="10">
    <source>
        <dbReference type="Proteomes" id="UP001497522"/>
    </source>
</evidence>
<keyword evidence="4 7" id="KW-0812">Transmembrane</keyword>
<comment type="similarity">
    <text evidence="2">Belongs to the GPAT/DAPAT family.</text>
</comment>
<evidence type="ECO:0000313" key="9">
    <source>
        <dbReference type="EMBL" id="CAK9855185.1"/>
    </source>
</evidence>
<accession>A0ABP0ZXB7</accession>
<dbReference type="EMBL" id="CAXHBF010000118">
    <property type="protein sequence ID" value="CAK9855185.1"/>
    <property type="molecule type" value="Genomic_DNA"/>
</dbReference>
<dbReference type="PANTHER" id="PTHR15486">
    <property type="entry name" value="ANCIENT UBIQUITOUS PROTEIN"/>
    <property type="match status" value="1"/>
</dbReference>
<comment type="subcellular location">
    <subcellularLocation>
        <location evidence="1">Membrane</location>
    </subcellularLocation>
</comment>
<evidence type="ECO:0000259" key="8">
    <source>
        <dbReference type="Pfam" id="PF23270"/>
    </source>
</evidence>
<name>A0ABP0ZXB7_9BRYO</name>
<evidence type="ECO:0000256" key="1">
    <source>
        <dbReference type="ARBA" id="ARBA00004370"/>
    </source>
</evidence>
<dbReference type="Proteomes" id="UP001497522">
    <property type="component" value="Unassembled WGS sequence"/>
</dbReference>
<evidence type="ECO:0000256" key="4">
    <source>
        <dbReference type="ARBA" id="ARBA00022692"/>
    </source>
</evidence>
<reference evidence="9" key="1">
    <citation type="submission" date="2024-03" db="EMBL/GenBank/DDBJ databases">
        <authorList>
            <consortium name="ELIXIR-Norway"/>
            <consortium name="Elixir Norway"/>
        </authorList>
    </citation>
    <scope>NUCLEOTIDE SEQUENCE</scope>
</reference>
<sequence>MLQGCPRRADCGVGIFREFVARTEYASLLHVGGARSLWRSAFCASPSLLPGYFLNNCVSESSTIRLLIFLAFAGLRVRKIESVTRATLPKFFLEDVHPVTWRLFSSFGQRYVFTGAPRIMLEWFARDFLVADGVIGTKIQLTKGGRATGFVKGPGLLERVVKRDALKAAWKREDAPNVGLGVDKNDYSFLALCKVMSFHGFLVQSYDPPPQSQESAKATLCPQTQMWSLQLEAISQRDLVFYDGRLVQRPTPFLALVMLLWMPMGFVLAVISIAAGVFPMAWSYFLVRVVTKGKPPTPAQNKNGKRGVLFVCSHRTMLDPIFLSVALGRPVTAVTHSNSRLSHMIAPIKTAAFTRTERKMLPIFAGC</sequence>
<comment type="caution">
    <text evidence="9">The sequence shown here is derived from an EMBL/GenBank/DDBJ whole genome shotgun (WGS) entry which is preliminary data.</text>
</comment>
<keyword evidence="6 7" id="KW-0472">Membrane</keyword>
<organism evidence="9 10">
    <name type="scientific">Sphagnum jensenii</name>
    <dbReference type="NCBI Taxonomy" id="128206"/>
    <lineage>
        <taxon>Eukaryota</taxon>
        <taxon>Viridiplantae</taxon>
        <taxon>Streptophyta</taxon>
        <taxon>Embryophyta</taxon>
        <taxon>Bryophyta</taxon>
        <taxon>Sphagnophytina</taxon>
        <taxon>Sphagnopsida</taxon>
        <taxon>Sphagnales</taxon>
        <taxon>Sphagnaceae</taxon>
        <taxon>Sphagnum</taxon>
    </lineage>
</organism>
<protein>
    <recommendedName>
        <fullName evidence="8">Glycerol-3-phosphate acyltransferase RAM2/GPAT1-8 HAD-like domain-containing protein</fullName>
    </recommendedName>
</protein>
<feature type="domain" description="Glycerol-3-phosphate acyltransferase RAM2/GPAT1-8 HAD-like" evidence="8">
    <location>
        <begin position="55"/>
        <end position="196"/>
    </location>
</feature>
<evidence type="ECO:0000256" key="5">
    <source>
        <dbReference type="ARBA" id="ARBA00022989"/>
    </source>
</evidence>
<keyword evidence="5 7" id="KW-1133">Transmembrane helix</keyword>
<dbReference type="SUPFAM" id="SSF69593">
    <property type="entry name" value="Glycerol-3-phosphate (1)-acyltransferase"/>
    <property type="match status" value="1"/>
</dbReference>